<evidence type="ECO:0000313" key="1">
    <source>
        <dbReference type="Proteomes" id="UP000095283"/>
    </source>
</evidence>
<name>A0A1I7WAZ6_HETBA</name>
<protein>
    <submittedName>
        <fullName evidence="2">Glutathione S-transferase</fullName>
    </submittedName>
</protein>
<dbReference type="WBParaSite" id="Hba_01840">
    <property type="protein sequence ID" value="Hba_01840"/>
    <property type="gene ID" value="Hba_01840"/>
</dbReference>
<reference evidence="2" key="1">
    <citation type="submission" date="2016-11" db="UniProtKB">
        <authorList>
            <consortium name="WormBaseParasite"/>
        </authorList>
    </citation>
    <scope>IDENTIFICATION</scope>
</reference>
<accession>A0A1I7WAZ6</accession>
<evidence type="ECO:0000313" key="2">
    <source>
        <dbReference type="WBParaSite" id="Hba_01840"/>
    </source>
</evidence>
<dbReference type="AlphaFoldDB" id="A0A1I7WAZ6"/>
<keyword evidence="1" id="KW-1185">Reference proteome</keyword>
<organism evidence="1 2">
    <name type="scientific">Heterorhabditis bacteriophora</name>
    <name type="common">Entomopathogenic nematode worm</name>
    <dbReference type="NCBI Taxonomy" id="37862"/>
    <lineage>
        <taxon>Eukaryota</taxon>
        <taxon>Metazoa</taxon>
        <taxon>Ecdysozoa</taxon>
        <taxon>Nematoda</taxon>
        <taxon>Chromadorea</taxon>
        <taxon>Rhabditida</taxon>
        <taxon>Rhabditina</taxon>
        <taxon>Rhabditomorpha</taxon>
        <taxon>Strongyloidea</taxon>
        <taxon>Heterorhabditidae</taxon>
        <taxon>Heterorhabditis</taxon>
    </lineage>
</organism>
<dbReference type="Proteomes" id="UP000095283">
    <property type="component" value="Unplaced"/>
</dbReference>
<sequence length="42" mass="5125">MYRLHSYILLSPQNCPKISVVIRGIKRKLKTEKFYINRKLYL</sequence>
<proteinExistence type="predicted"/>